<feature type="transmembrane region" description="Helical" evidence="1">
    <location>
        <begin position="6"/>
        <end position="28"/>
    </location>
</feature>
<protein>
    <submittedName>
        <fullName evidence="2">Uncharacterized protein</fullName>
    </submittedName>
</protein>
<keyword evidence="3" id="KW-1185">Reference proteome</keyword>
<evidence type="ECO:0000256" key="1">
    <source>
        <dbReference type="SAM" id="Phobius"/>
    </source>
</evidence>
<evidence type="ECO:0000313" key="2">
    <source>
        <dbReference type="EMBL" id="MPV37476.1"/>
    </source>
</evidence>
<dbReference type="Proteomes" id="UP000437709">
    <property type="component" value="Unassembled WGS sequence"/>
</dbReference>
<sequence length="144" mass="14983">MTSRNLLRWGGVAVGALAAITVIASTAMPRNPDVPPRITVQLTDAGTSRTTDCTATAYEGSFFDGATVTVDADEAVLGEATVGGAGTSSDRGCTWTAVFEDVEIADEYTITLRSAGSPPREHVYSYSAEDLAERDGALSISVFA</sequence>
<dbReference type="AlphaFoldDB" id="A0A6N7EMV3"/>
<organism evidence="2 3">
    <name type="scientific">Georgenia subflava</name>
    <dbReference type="NCBI Taxonomy" id="1622177"/>
    <lineage>
        <taxon>Bacteria</taxon>
        <taxon>Bacillati</taxon>
        <taxon>Actinomycetota</taxon>
        <taxon>Actinomycetes</taxon>
        <taxon>Micrococcales</taxon>
        <taxon>Bogoriellaceae</taxon>
        <taxon>Georgenia</taxon>
    </lineage>
</organism>
<name>A0A6N7EMV3_9MICO</name>
<dbReference type="RefSeq" id="WP_152195518.1">
    <property type="nucleotide sequence ID" value="NZ_VUKD01000003.1"/>
</dbReference>
<evidence type="ECO:0000313" key="3">
    <source>
        <dbReference type="Proteomes" id="UP000437709"/>
    </source>
</evidence>
<keyword evidence="1" id="KW-1133">Transmembrane helix</keyword>
<dbReference type="EMBL" id="WHPC01000037">
    <property type="protein sequence ID" value="MPV37476.1"/>
    <property type="molecule type" value="Genomic_DNA"/>
</dbReference>
<comment type="caution">
    <text evidence="2">The sequence shown here is derived from an EMBL/GenBank/DDBJ whole genome shotgun (WGS) entry which is preliminary data.</text>
</comment>
<dbReference type="OrthoDB" id="5150203at2"/>
<keyword evidence="1" id="KW-0812">Transmembrane</keyword>
<keyword evidence="1" id="KW-0472">Membrane</keyword>
<accession>A0A6N7EMV3</accession>
<reference evidence="2 3" key="1">
    <citation type="submission" date="2019-10" db="EMBL/GenBank/DDBJ databases">
        <title>Georgenia wutianyii sp. nov. and Georgenia yuyongxinii sp. nov. isolated from plateau pika (Ochotona curzoniae) in the Qinghai-Tibet plateau of China.</title>
        <authorList>
            <person name="Tian Z."/>
        </authorList>
    </citation>
    <scope>NUCLEOTIDE SEQUENCE [LARGE SCALE GENOMIC DNA]</scope>
    <source>
        <strain evidence="2 3">JCM 19765</strain>
    </source>
</reference>
<proteinExistence type="predicted"/>
<gene>
    <name evidence="2" type="ORF">GB881_10565</name>
</gene>